<dbReference type="AlphaFoldDB" id="A0A318FLW4"/>
<sequence>MFREVNLTSLLFLFPLDLSSSWRQSFTRRAVADMLLAYFSLLVVFSQFEILEYEIPPEKRNKDGNPDF</sequence>
<proteinExistence type="predicted"/>
<reference evidence="1 2" key="1">
    <citation type="submission" date="2018-05" db="EMBL/GenBank/DDBJ databases">
        <title>Freshwater and sediment microbial communities from various areas in North America, analyzing microbe dynamics in response to fracking.</title>
        <authorList>
            <person name="Lamendella R."/>
        </authorList>
    </citation>
    <scope>NUCLEOTIDE SEQUENCE [LARGE SCALE GENOMIC DNA]</scope>
    <source>
        <strain evidence="1 2">67</strain>
    </source>
</reference>
<dbReference type="EMBL" id="QJJG01000009">
    <property type="protein sequence ID" value="PXW44376.1"/>
    <property type="molecule type" value="Genomic_DNA"/>
</dbReference>
<accession>A0A318FLW4</accession>
<evidence type="ECO:0000313" key="2">
    <source>
        <dbReference type="Proteomes" id="UP000247485"/>
    </source>
</evidence>
<gene>
    <name evidence="1" type="ORF">DET57_10959</name>
</gene>
<protein>
    <submittedName>
        <fullName evidence="1">Uncharacterized protein</fullName>
    </submittedName>
</protein>
<dbReference type="Proteomes" id="UP000247485">
    <property type="component" value="Unassembled WGS sequence"/>
</dbReference>
<name>A0A318FLW4_KLEOX</name>
<evidence type="ECO:0000313" key="1">
    <source>
        <dbReference type="EMBL" id="PXW44376.1"/>
    </source>
</evidence>
<organism evidence="1 2">
    <name type="scientific">Klebsiella oxytoca</name>
    <dbReference type="NCBI Taxonomy" id="571"/>
    <lineage>
        <taxon>Bacteria</taxon>
        <taxon>Pseudomonadati</taxon>
        <taxon>Pseudomonadota</taxon>
        <taxon>Gammaproteobacteria</taxon>
        <taxon>Enterobacterales</taxon>
        <taxon>Enterobacteriaceae</taxon>
        <taxon>Klebsiella/Raoultella group</taxon>
        <taxon>Klebsiella</taxon>
    </lineage>
</organism>
<comment type="caution">
    <text evidence="1">The sequence shown here is derived from an EMBL/GenBank/DDBJ whole genome shotgun (WGS) entry which is preliminary data.</text>
</comment>